<reference evidence="1 2" key="1">
    <citation type="submission" date="2018-10" db="EMBL/GenBank/DDBJ databases">
        <title>Genomic Encyclopedia of Archaeal and Bacterial Type Strains, Phase II (KMG-II): from individual species to whole genera.</title>
        <authorList>
            <person name="Goeker M."/>
        </authorList>
    </citation>
    <scope>NUCLEOTIDE SEQUENCE [LARGE SCALE GENOMIC DNA]</scope>
    <source>
        <strain evidence="1 2">DSM 15094</strain>
    </source>
</reference>
<organism evidence="1 2">
    <name type="scientific">Flavobacterium limicola</name>
    <dbReference type="NCBI Taxonomy" id="180441"/>
    <lineage>
        <taxon>Bacteria</taxon>
        <taxon>Pseudomonadati</taxon>
        <taxon>Bacteroidota</taxon>
        <taxon>Flavobacteriia</taxon>
        <taxon>Flavobacteriales</taxon>
        <taxon>Flavobacteriaceae</taxon>
        <taxon>Flavobacterium</taxon>
    </lineage>
</organism>
<proteinExistence type="predicted"/>
<dbReference type="RefSeq" id="WP_121364679.1">
    <property type="nucleotide sequence ID" value="NZ_RBXA01000001.1"/>
</dbReference>
<dbReference type="EMBL" id="RBXA01000001">
    <property type="protein sequence ID" value="RKS95607.1"/>
    <property type="molecule type" value="Genomic_DNA"/>
</dbReference>
<dbReference type="Proteomes" id="UP000280091">
    <property type="component" value="Unassembled WGS sequence"/>
</dbReference>
<name>A0A495S6W7_9FLAO</name>
<protein>
    <submittedName>
        <fullName evidence="1">Uncharacterized protein</fullName>
    </submittedName>
</protein>
<comment type="caution">
    <text evidence="1">The sequence shown here is derived from an EMBL/GenBank/DDBJ whole genome shotgun (WGS) entry which is preliminary data.</text>
</comment>
<dbReference type="OrthoDB" id="877719at2"/>
<gene>
    <name evidence="1" type="ORF">BC952_1301</name>
</gene>
<sequence length="262" mass="30628">MKTNKKNVLSLFILTFFVVQNFYSQKTNLKLAENNLCKLYSNISKEDDLAYENSEKFEKEFIKILKVNPSTLNYDFKTLIDKKCCYVETSSDGNFRIYSWDTETGGTMHFFKTIYQYKNNSKVYLKVPTYEEGDSGAFCSKIFDVKIGNKTYYLPITNAIFSTKDASQSISVFNIEGNKLADSEKLFKTKTKMLNRIDVEFDFFSVVDRPERPLQLISFDAKKNIIYIPVVNEKMQVTEKYFLYQLSDNLFKYIGVEKGKRK</sequence>
<evidence type="ECO:0000313" key="2">
    <source>
        <dbReference type="Proteomes" id="UP000280091"/>
    </source>
</evidence>
<dbReference type="AlphaFoldDB" id="A0A495S6W7"/>
<evidence type="ECO:0000313" key="1">
    <source>
        <dbReference type="EMBL" id="RKS95607.1"/>
    </source>
</evidence>
<accession>A0A495S6W7</accession>
<keyword evidence="2" id="KW-1185">Reference proteome</keyword>